<feature type="transmembrane region" description="Helical" evidence="1">
    <location>
        <begin position="48"/>
        <end position="68"/>
    </location>
</feature>
<keyword evidence="1" id="KW-1133">Transmembrane helix</keyword>
<name>A0ABM8EAH5_9HYPH</name>
<keyword evidence="1" id="KW-0472">Membrane</keyword>
<evidence type="ECO:0000313" key="2">
    <source>
        <dbReference type="EMBL" id="BDV34996.1"/>
    </source>
</evidence>
<dbReference type="RefSeq" id="WP_281928302.1">
    <property type="nucleotide sequence ID" value="NZ_AP027142.1"/>
</dbReference>
<dbReference type="PANTHER" id="PTHR34989">
    <property type="entry name" value="PROTEIN HDED"/>
    <property type="match status" value="1"/>
</dbReference>
<dbReference type="Proteomes" id="UP001317629">
    <property type="component" value="Chromosome"/>
</dbReference>
<dbReference type="Pfam" id="PF03729">
    <property type="entry name" value="DUF308"/>
    <property type="match status" value="1"/>
</dbReference>
<sequence length="194" mass="20311">MTHIEASSTEPFAVHTAHCRAKWGWIVALGALFIAGGVFALFNVFAATIVTVIYIAAAMVVAGGWEIVTAFHIRPVGRAVLWGVVGAITVFAGLATARYPLVAAMSLTALVGALLIAGGIMKLVLAYQLRDLSRWQLIALAGGLSLLLGILILAEWPVSGLYILGIFLGVNLIFEGVGWVAMGLAAKPAERMAA</sequence>
<dbReference type="InterPro" id="IPR052712">
    <property type="entry name" value="Acid_resist_chaperone_HdeD"/>
</dbReference>
<dbReference type="PANTHER" id="PTHR34989:SF1">
    <property type="entry name" value="PROTEIN HDED"/>
    <property type="match status" value="1"/>
</dbReference>
<gene>
    <name evidence="2" type="ORF">SS37A_25250</name>
</gene>
<feature type="transmembrane region" description="Helical" evidence="1">
    <location>
        <begin position="160"/>
        <end position="186"/>
    </location>
</feature>
<evidence type="ECO:0008006" key="4">
    <source>
        <dbReference type="Google" id="ProtNLM"/>
    </source>
</evidence>
<evidence type="ECO:0000313" key="3">
    <source>
        <dbReference type="Proteomes" id="UP001317629"/>
    </source>
</evidence>
<dbReference type="EMBL" id="AP027142">
    <property type="protein sequence ID" value="BDV34996.1"/>
    <property type="molecule type" value="Genomic_DNA"/>
</dbReference>
<organism evidence="2 3">
    <name type="scientific">Methylocystis iwaonis</name>
    <dbReference type="NCBI Taxonomy" id="2885079"/>
    <lineage>
        <taxon>Bacteria</taxon>
        <taxon>Pseudomonadati</taxon>
        <taxon>Pseudomonadota</taxon>
        <taxon>Alphaproteobacteria</taxon>
        <taxon>Hyphomicrobiales</taxon>
        <taxon>Methylocystaceae</taxon>
        <taxon>Methylocystis</taxon>
    </lineage>
</organism>
<proteinExistence type="predicted"/>
<keyword evidence="3" id="KW-1185">Reference proteome</keyword>
<evidence type="ECO:0000256" key="1">
    <source>
        <dbReference type="SAM" id="Phobius"/>
    </source>
</evidence>
<protein>
    <recommendedName>
        <fullName evidence="4">HdeD family acid-resistance protein</fullName>
    </recommendedName>
</protein>
<feature type="transmembrane region" description="Helical" evidence="1">
    <location>
        <begin position="23"/>
        <end position="42"/>
    </location>
</feature>
<reference evidence="2 3" key="1">
    <citation type="journal article" date="2023" name="Int. J. Syst. Evol. Microbiol.">
        <title>Methylocystis iwaonis sp. nov., a type II methane-oxidizing bacterium from surface soil of a rice paddy field in Japan, and emended description of the genus Methylocystis (ex Whittenbury et al. 1970) Bowman et al. 1993.</title>
        <authorList>
            <person name="Kaise H."/>
            <person name="Sawadogo J.B."/>
            <person name="Alam M.S."/>
            <person name="Ueno C."/>
            <person name="Dianou D."/>
            <person name="Shinjo R."/>
            <person name="Asakawa S."/>
        </authorList>
    </citation>
    <scope>NUCLEOTIDE SEQUENCE [LARGE SCALE GENOMIC DNA]</scope>
    <source>
        <strain evidence="2 3">SS37A-Re</strain>
    </source>
</reference>
<dbReference type="InterPro" id="IPR005325">
    <property type="entry name" value="DUF308_memb"/>
</dbReference>
<feature type="transmembrane region" description="Helical" evidence="1">
    <location>
        <begin position="137"/>
        <end position="154"/>
    </location>
</feature>
<accession>A0ABM8EAH5</accession>
<keyword evidence="1" id="KW-0812">Transmembrane</keyword>
<feature type="transmembrane region" description="Helical" evidence="1">
    <location>
        <begin position="80"/>
        <end position="97"/>
    </location>
</feature>
<feature type="transmembrane region" description="Helical" evidence="1">
    <location>
        <begin position="103"/>
        <end position="125"/>
    </location>
</feature>